<feature type="compositionally biased region" description="Polar residues" evidence="1">
    <location>
        <begin position="320"/>
        <end position="330"/>
    </location>
</feature>
<feature type="region of interest" description="Disordered" evidence="1">
    <location>
        <begin position="228"/>
        <end position="365"/>
    </location>
</feature>
<dbReference type="OrthoDB" id="3190308at2759"/>
<accession>A0A9P6CRT0</accession>
<feature type="compositionally biased region" description="Basic and acidic residues" evidence="1">
    <location>
        <begin position="306"/>
        <end position="315"/>
    </location>
</feature>
<dbReference type="EMBL" id="MU155687">
    <property type="protein sequence ID" value="KAF9471430.1"/>
    <property type="molecule type" value="Genomic_DNA"/>
</dbReference>
<dbReference type="AlphaFoldDB" id="A0A9P6CRT0"/>
<organism evidence="2 3">
    <name type="scientific">Pholiota conissans</name>
    <dbReference type="NCBI Taxonomy" id="109636"/>
    <lineage>
        <taxon>Eukaryota</taxon>
        <taxon>Fungi</taxon>
        <taxon>Dikarya</taxon>
        <taxon>Basidiomycota</taxon>
        <taxon>Agaricomycotina</taxon>
        <taxon>Agaricomycetes</taxon>
        <taxon>Agaricomycetidae</taxon>
        <taxon>Agaricales</taxon>
        <taxon>Agaricineae</taxon>
        <taxon>Strophariaceae</taxon>
        <taxon>Pholiota</taxon>
    </lineage>
</organism>
<evidence type="ECO:0000313" key="2">
    <source>
        <dbReference type="EMBL" id="KAF9471430.1"/>
    </source>
</evidence>
<evidence type="ECO:0000313" key="3">
    <source>
        <dbReference type="Proteomes" id="UP000807469"/>
    </source>
</evidence>
<evidence type="ECO:0000256" key="1">
    <source>
        <dbReference type="SAM" id="MobiDB-lite"/>
    </source>
</evidence>
<proteinExistence type="predicted"/>
<protein>
    <submittedName>
        <fullName evidence="2">Uncharacterized protein</fullName>
    </submittedName>
</protein>
<keyword evidence="3" id="KW-1185">Reference proteome</keyword>
<name>A0A9P6CRT0_9AGAR</name>
<reference evidence="2" key="1">
    <citation type="submission" date="2020-11" db="EMBL/GenBank/DDBJ databases">
        <authorList>
            <consortium name="DOE Joint Genome Institute"/>
            <person name="Ahrendt S."/>
            <person name="Riley R."/>
            <person name="Andreopoulos W."/>
            <person name="Labutti K."/>
            <person name="Pangilinan J."/>
            <person name="Ruiz-Duenas F.J."/>
            <person name="Barrasa J.M."/>
            <person name="Sanchez-Garcia M."/>
            <person name="Camarero S."/>
            <person name="Miyauchi S."/>
            <person name="Serrano A."/>
            <person name="Linde D."/>
            <person name="Babiker R."/>
            <person name="Drula E."/>
            <person name="Ayuso-Fernandez I."/>
            <person name="Pacheco R."/>
            <person name="Padilla G."/>
            <person name="Ferreira P."/>
            <person name="Barriuso J."/>
            <person name="Kellner H."/>
            <person name="Castanera R."/>
            <person name="Alfaro M."/>
            <person name="Ramirez L."/>
            <person name="Pisabarro A.G."/>
            <person name="Kuo A."/>
            <person name="Tritt A."/>
            <person name="Lipzen A."/>
            <person name="He G."/>
            <person name="Yan M."/>
            <person name="Ng V."/>
            <person name="Cullen D."/>
            <person name="Martin F."/>
            <person name="Rosso M.-N."/>
            <person name="Henrissat B."/>
            <person name="Hibbett D."/>
            <person name="Martinez A.T."/>
            <person name="Grigoriev I.V."/>
        </authorList>
    </citation>
    <scope>NUCLEOTIDE SEQUENCE</scope>
    <source>
        <strain evidence="2">CIRM-BRFM 674</strain>
    </source>
</reference>
<sequence length="598" mass="66358">MSPVPQNTSQLKPHASGNSSNVLARMQVCLDHSILPSIHLVQGLVFFVDATVESTERPEKPRSARPKKCTETRNVPEPICVLNMSLSEFITAALAAHNFQNVYIPGAASGPGMRISWSGSTDGKSQAPVIQDDQDWKALQGQLEAHVSRPKSKLNTIAVTFDLDSMEGYKNRKRALSPSTMLDTNHHEMEHGSHVPRLDTYSQNQIALLRATEEIKAAWVCEEHAPEGKTGAARFPSLKTAPKKYQNAGLRKDNNVVQKSRNADVFDPFESGGLHDEDITSDRPPLPSSNSRAERLGAQQFPENLQCDRTRRNEVDLSTPWRSTGTSCSLEASKPPKADRGKGQAKRQVISDSDSRILLPPPASARPSARFLEDIRWKVFNPTLSHAFYISDQPFLNFTAESSQFLAIVQDVFNISFPDVTFSLITSDPIAYDCVKTRKSKLADEILKQVKKYFEQAEFQGQPRKICEYVRWALKDGPACYGLPAPMGYKKGEQGYTSPDGLLESDFITPVAQKFPKYAANSAMQSPIDGENPPKGLYALILFAVERAFSAYISGSYKAPPQFTHDNYWQALKVFFGHISSDSKSLMVLRDLENISSS</sequence>
<gene>
    <name evidence="2" type="ORF">BDN70DRAFT_571699</name>
</gene>
<dbReference type="Proteomes" id="UP000807469">
    <property type="component" value="Unassembled WGS sequence"/>
</dbReference>
<comment type="caution">
    <text evidence="2">The sequence shown here is derived from an EMBL/GenBank/DDBJ whole genome shotgun (WGS) entry which is preliminary data.</text>
</comment>